<keyword evidence="3" id="KW-1185">Reference proteome</keyword>
<evidence type="ECO:0000256" key="1">
    <source>
        <dbReference type="SAM" id="SignalP"/>
    </source>
</evidence>
<name>A0A6C2U5W7_PONDE</name>
<sequence length="381" mass="41584">MKRLCSVCLIAFFSAAAIAQDQAGIEVGRFFLRPQADLTAAYDTRATRTQGGGYEKDFYSELSGGVVFGNLPARYDFSGRARYGVRHYNETSGELGQFYDLSAALGSRGNAMDWGLSGSLSKSLDYGTAYDPDAGVEPDPILTSEENTQYQLRGNVGYNQRLSDKMSLVPAYSLLYYFQEFETTEAAEWVTHEASLQLRRKHSEETVFTLGGYYTVQTREEEAGTIGSVMLGMERDPSPKTSVLAEIGVSHADYDLSGSEQGVVGNLRGTWQLTDKIGVHAYGGTDFVPGFGGDGASMVYRLGYGIGWNVLEKLGAQASALHEYRDAVEGDGADAITRFFANAGMQYAFTDRFNLGVGYRFVSDENEPDQHVVSATAGYAY</sequence>
<accession>A0A6C2U5W7</accession>
<protein>
    <recommendedName>
        <fullName evidence="4">Outer membrane protein beta-barrel domain-containing protein</fullName>
    </recommendedName>
</protein>
<evidence type="ECO:0000313" key="3">
    <source>
        <dbReference type="Proteomes" id="UP000366872"/>
    </source>
</evidence>
<evidence type="ECO:0008006" key="4">
    <source>
        <dbReference type="Google" id="ProtNLM"/>
    </source>
</evidence>
<evidence type="ECO:0000313" key="2">
    <source>
        <dbReference type="EMBL" id="VGO14796.1"/>
    </source>
</evidence>
<dbReference type="EMBL" id="CAAHFG010000002">
    <property type="protein sequence ID" value="VGO14796.1"/>
    <property type="molecule type" value="Genomic_DNA"/>
</dbReference>
<feature type="signal peptide" evidence="1">
    <location>
        <begin position="1"/>
        <end position="19"/>
    </location>
</feature>
<proteinExistence type="predicted"/>
<dbReference type="AlphaFoldDB" id="A0A6C2U5W7"/>
<feature type="chain" id="PRO_5025524214" description="Outer membrane protein beta-barrel domain-containing protein" evidence="1">
    <location>
        <begin position="20"/>
        <end position="381"/>
    </location>
</feature>
<keyword evidence="1" id="KW-0732">Signal</keyword>
<dbReference type="Proteomes" id="UP000366872">
    <property type="component" value="Unassembled WGS sequence"/>
</dbReference>
<dbReference type="SUPFAM" id="SSF56935">
    <property type="entry name" value="Porins"/>
    <property type="match status" value="1"/>
</dbReference>
<reference evidence="2 3" key="1">
    <citation type="submission" date="2019-04" db="EMBL/GenBank/DDBJ databases">
        <authorList>
            <person name="Van Vliet M D."/>
        </authorList>
    </citation>
    <scope>NUCLEOTIDE SEQUENCE [LARGE SCALE GENOMIC DNA]</scope>
    <source>
        <strain evidence="2 3">F1</strain>
    </source>
</reference>
<organism evidence="2 3">
    <name type="scientific">Pontiella desulfatans</name>
    <dbReference type="NCBI Taxonomy" id="2750659"/>
    <lineage>
        <taxon>Bacteria</taxon>
        <taxon>Pseudomonadati</taxon>
        <taxon>Kiritimatiellota</taxon>
        <taxon>Kiritimatiellia</taxon>
        <taxon>Kiritimatiellales</taxon>
        <taxon>Pontiellaceae</taxon>
        <taxon>Pontiella</taxon>
    </lineage>
</organism>
<dbReference type="RefSeq" id="WP_136080422.1">
    <property type="nucleotide sequence ID" value="NZ_CAAHFG010000002.1"/>
</dbReference>
<gene>
    <name evidence="2" type="ORF">PDESU_03365</name>
</gene>